<dbReference type="PROSITE" id="PS51199">
    <property type="entry name" value="SF4_HELICASE"/>
    <property type="match status" value="1"/>
</dbReference>
<dbReference type="GO" id="GO:1990077">
    <property type="term" value="C:primosome complex"/>
    <property type="evidence" value="ECO:0007669"/>
    <property type="project" value="UniProtKB-KW"/>
</dbReference>
<keyword evidence="14" id="KW-1185">Reference proteome</keyword>
<protein>
    <recommendedName>
        <fullName evidence="10">DNA 5'-3' helicase</fullName>
        <ecNumber evidence="10">5.6.2.3</ecNumber>
    </recommendedName>
</protein>
<evidence type="ECO:0000259" key="12">
    <source>
        <dbReference type="PROSITE" id="PS51199"/>
    </source>
</evidence>
<dbReference type="Proteomes" id="UP000585665">
    <property type="component" value="Unassembled WGS sequence"/>
</dbReference>
<proteinExistence type="inferred from homology"/>
<evidence type="ECO:0000256" key="10">
    <source>
        <dbReference type="ARBA" id="ARBA00044969"/>
    </source>
</evidence>
<keyword evidence="5" id="KW-0378">Hydrolase</keyword>
<dbReference type="EC" id="5.6.2.3" evidence="10"/>
<dbReference type="Pfam" id="PF03796">
    <property type="entry name" value="DnaB_C"/>
    <property type="match status" value="1"/>
</dbReference>
<evidence type="ECO:0000256" key="3">
    <source>
        <dbReference type="ARBA" id="ARBA00022705"/>
    </source>
</evidence>
<gene>
    <name evidence="13" type="ORF">HUK82_00345</name>
</gene>
<keyword evidence="4" id="KW-0547">Nucleotide-binding</keyword>
<dbReference type="GO" id="GO:0005829">
    <property type="term" value="C:cytosol"/>
    <property type="evidence" value="ECO:0007669"/>
    <property type="project" value="TreeGrafter"/>
</dbReference>
<evidence type="ECO:0000313" key="13">
    <source>
        <dbReference type="EMBL" id="NVN39015.1"/>
    </source>
</evidence>
<keyword evidence="2" id="KW-0639">Primosome</keyword>
<evidence type="ECO:0000256" key="1">
    <source>
        <dbReference type="ARBA" id="ARBA00008428"/>
    </source>
</evidence>
<evidence type="ECO:0000256" key="8">
    <source>
        <dbReference type="ARBA" id="ARBA00023125"/>
    </source>
</evidence>
<dbReference type="SUPFAM" id="SSF52540">
    <property type="entry name" value="P-loop containing nucleoside triphosphate hydrolases"/>
    <property type="match status" value="1"/>
</dbReference>
<dbReference type="GO" id="GO:0016787">
    <property type="term" value="F:hydrolase activity"/>
    <property type="evidence" value="ECO:0007669"/>
    <property type="project" value="UniProtKB-KW"/>
</dbReference>
<evidence type="ECO:0000256" key="7">
    <source>
        <dbReference type="ARBA" id="ARBA00022840"/>
    </source>
</evidence>
<dbReference type="AlphaFoldDB" id="A0A850P2X1"/>
<dbReference type="PANTHER" id="PTHR30153">
    <property type="entry name" value="REPLICATIVE DNA HELICASE DNAB"/>
    <property type="match status" value="1"/>
</dbReference>
<evidence type="ECO:0000256" key="5">
    <source>
        <dbReference type="ARBA" id="ARBA00022801"/>
    </source>
</evidence>
<evidence type="ECO:0000256" key="4">
    <source>
        <dbReference type="ARBA" id="ARBA00022741"/>
    </source>
</evidence>
<dbReference type="InterPro" id="IPR036185">
    <property type="entry name" value="DNA_heli_DnaB-like_N_sf"/>
</dbReference>
<dbReference type="Pfam" id="PF00772">
    <property type="entry name" value="DnaB"/>
    <property type="match status" value="1"/>
</dbReference>
<dbReference type="InterPro" id="IPR007694">
    <property type="entry name" value="DNA_helicase_DnaB-like_C"/>
</dbReference>
<keyword evidence="3" id="KW-0235">DNA replication</keyword>
<dbReference type="PANTHER" id="PTHR30153:SF2">
    <property type="entry name" value="REPLICATIVE DNA HELICASE"/>
    <property type="match status" value="1"/>
</dbReference>
<comment type="catalytic activity">
    <reaction evidence="11">
        <text>ATP + H2O = ADP + phosphate + H(+)</text>
        <dbReference type="Rhea" id="RHEA:13065"/>
        <dbReference type="ChEBI" id="CHEBI:15377"/>
        <dbReference type="ChEBI" id="CHEBI:15378"/>
        <dbReference type="ChEBI" id="CHEBI:30616"/>
        <dbReference type="ChEBI" id="CHEBI:43474"/>
        <dbReference type="ChEBI" id="CHEBI:456216"/>
        <dbReference type="EC" id="5.6.2.3"/>
    </reaction>
</comment>
<dbReference type="SUPFAM" id="SSF48024">
    <property type="entry name" value="N-terminal domain of DnaB helicase"/>
    <property type="match status" value="1"/>
</dbReference>
<dbReference type="Gene3D" id="3.40.50.300">
    <property type="entry name" value="P-loop containing nucleotide triphosphate hydrolases"/>
    <property type="match status" value="1"/>
</dbReference>
<dbReference type="RefSeq" id="WP_176612038.1">
    <property type="nucleotide sequence ID" value="NZ_JABXXR010000001.1"/>
</dbReference>
<reference evidence="13 14" key="1">
    <citation type="submission" date="2020-06" db="EMBL/GenBank/DDBJ databases">
        <title>Description of novel acetic acid bacteria.</title>
        <authorList>
            <person name="Sombolestani A."/>
        </authorList>
    </citation>
    <scope>NUCLEOTIDE SEQUENCE [LARGE SCALE GENOMIC DNA]</scope>
    <source>
        <strain evidence="13 14">LMG 27010</strain>
    </source>
</reference>
<feature type="domain" description="SF4 helicase" evidence="12">
    <location>
        <begin position="186"/>
        <end position="496"/>
    </location>
</feature>
<comment type="caution">
    <text evidence="13">The sequence shown here is derived from an EMBL/GenBank/DDBJ whole genome shotgun (WGS) entry which is preliminary data.</text>
</comment>
<comment type="similarity">
    <text evidence="1">Belongs to the helicase family. DnaB subfamily.</text>
</comment>
<sequence length="514" mass="56269">MDDAAGIFGAAMRQVPHDSVAEQAVLGAILTNNRAFAAVEDILEPEHFYDPLLGRVFGLCRDLIYRGEAANPISLRRHLDSQPDLGRQTAQDLLAGLLTSMISVLDAASYARAIRDAWVRRSLFDVCTRAADRACRPGSTPVGDIVDELEDGLLQMSMGMSEDAPLMSAGAAVGEALRSAREAAARGTGLAGVSWGYRALDRMTGGLMPGCVYLLGARPAMGKSSIALGIAARVAAGGVPTYFWSGEMKESQLGARLGAAHARLSTQAVFTGRRYDVPEHAETGMREELSDWQWRDLEDGERAAGALPLWFDSRARITATKMRARARRMKRSRTGLGLIVVDYVGLMSAGSAFEDQRSYERITKISGQMKQLAVELDVPLVLLAQLNRQSEGREDKRPTMADFRDAGALEQDADVILLLHREHYYLEKQLAAGLTRRERESAEDFANRVSDLNSRVQKAEGKADLEVAKQRQGPVGVCHLRFTNETTWFRDEAEDQYSPAWINTAEGRAHGQSG</sequence>
<dbReference type="GO" id="GO:0006269">
    <property type="term" value="P:DNA replication, synthesis of primer"/>
    <property type="evidence" value="ECO:0007669"/>
    <property type="project" value="UniProtKB-KW"/>
</dbReference>
<keyword evidence="9" id="KW-0413">Isomerase</keyword>
<dbReference type="EMBL" id="JABXXR010000001">
    <property type="protein sequence ID" value="NVN39015.1"/>
    <property type="molecule type" value="Genomic_DNA"/>
</dbReference>
<keyword evidence="6" id="KW-0347">Helicase</keyword>
<dbReference type="GO" id="GO:0005524">
    <property type="term" value="F:ATP binding"/>
    <property type="evidence" value="ECO:0007669"/>
    <property type="project" value="UniProtKB-KW"/>
</dbReference>
<keyword evidence="7" id="KW-0067">ATP-binding</keyword>
<evidence type="ECO:0000256" key="6">
    <source>
        <dbReference type="ARBA" id="ARBA00022806"/>
    </source>
</evidence>
<dbReference type="InterPro" id="IPR007693">
    <property type="entry name" value="DNA_helicase_DnaB-like_N"/>
</dbReference>
<evidence type="ECO:0000256" key="11">
    <source>
        <dbReference type="ARBA" id="ARBA00048954"/>
    </source>
</evidence>
<dbReference type="Gene3D" id="1.10.860.10">
    <property type="entry name" value="DNAb Helicase, Chain A"/>
    <property type="match status" value="1"/>
</dbReference>
<dbReference type="GO" id="GO:0043139">
    <property type="term" value="F:5'-3' DNA helicase activity"/>
    <property type="evidence" value="ECO:0007669"/>
    <property type="project" value="UniProtKB-EC"/>
</dbReference>
<dbReference type="InterPro" id="IPR027417">
    <property type="entry name" value="P-loop_NTPase"/>
</dbReference>
<evidence type="ECO:0000256" key="9">
    <source>
        <dbReference type="ARBA" id="ARBA00023235"/>
    </source>
</evidence>
<keyword evidence="8" id="KW-0238">DNA-binding</keyword>
<dbReference type="InterPro" id="IPR016136">
    <property type="entry name" value="DNA_helicase_N/primase_C"/>
</dbReference>
<name>A0A850P2X1_9PROT</name>
<evidence type="ECO:0000256" key="2">
    <source>
        <dbReference type="ARBA" id="ARBA00022515"/>
    </source>
</evidence>
<dbReference type="GO" id="GO:0003677">
    <property type="term" value="F:DNA binding"/>
    <property type="evidence" value="ECO:0007669"/>
    <property type="project" value="UniProtKB-KW"/>
</dbReference>
<evidence type="ECO:0000313" key="14">
    <source>
        <dbReference type="Proteomes" id="UP000585665"/>
    </source>
</evidence>
<accession>A0A850P2X1</accession>
<organism evidence="13 14">
    <name type="scientific">Ameyamaea chiangmaiensis</name>
    <dbReference type="NCBI Taxonomy" id="442969"/>
    <lineage>
        <taxon>Bacteria</taxon>
        <taxon>Pseudomonadati</taxon>
        <taxon>Pseudomonadota</taxon>
        <taxon>Alphaproteobacteria</taxon>
        <taxon>Acetobacterales</taxon>
        <taxon>Acetobacteraceae</taxon>
        <taxon>Ameyamaea</taxon>
    </lineage>
</organism>